<evidence type="ECO:0000313" key="1">
    <source>
        <dbReference type="EMBL" id="CAG5105589.1"/>
    </source>
</evidence>
<dbReference type="Proteomes" id="UP001158576">
    <property type="component" value="Chromosome 1"/>
</dbReference>
<keyword evidence="2" id="KW-1185">Reference proteome</keyword>
<organism evidence="1 2">
    <name type="scientific">Oikopleura dioica</name>
    <name type="common">Tunicate</name>
    <dbReference type="NCBI Taxonomy" id="34765"/>
    <lineage>
        <taxon>Eukaryota</taxon>
        <taxon>Metazoa</taxon>
        <taxon>Chordata</taxon>
        <taxon>Tunicata</taxon>
        <taxon>Appendicularia</taxon>
        <taxon>Copelata</taxon>
        <taxon>Oikopleuridae</taxon>
        <taxon>Oikopleura</taxon>
    </lineage>
</organism>
<name>A0ABN7SVY7_OIKDI</name>
<protein>
    <submittedName>
        <fullName evidence="1">Oidioi.mRNA.OKI2018_I69.chr1.g2266.t1.cds</fullName>
    </submittedName>
</protein>
<dbReference type="EMBL" id="OU015566">
    <property type="protein sequence ID" value="CAG5105589.1"/>
    <property type="molecule type" value="Genomic_DNA"/>
</dbReference>
<sequence length="93" mass="10439">MNKIDREALLRRLSEEDTDLQLVVGADDLKSIERDIDDFFANEKMAQMIVTSPGRLLTGAIRFGLVVARDRGMSASISFDDQTPTLLVEKLRV</sequence>
<gene>
    <name evidence="1" type="ORF">OKIOD_LOCUS11031</name>
</gene>
<evidence type="ECO:0000313" key="2">
    <source>
        <dbReference type="Proteomes" id="UP001158576"/>
    </source>
</evidence>
<proteinExistence type="predicted"/>
<accession>A0ABN7SVY7</accession>
<reference evidence="1 2" key="1">
    <citation type="submission" date="2021-04" db="EMBL/GenBank/DDBJ databases">
        <authorList>
            <person name="Bliznina A."/>
        </authorList>
    </citation>
    <scope>NUCLEOTIDE SEQUENCE [LARGE SCALE GENOMIC DNA]</scope>
</reference>